<dbReference type="RefSeq" id="XP_019087653.1">
    <property type="nucleotide sequence ID" value="XM_019232108.1"/>
</dbReference>
<feature type="domain" description="Reverse transcriptase Ty1/copia-type" evidence="1">
    <location>
        <begin position="55"/>
        <end position="296"/>
    </location>
</feature>
<evidence type="ECO:0000313" key="3">
    <source>
        <dbReference type="RefSeq" id="XP_019087653.1"/>
    </source>
</evidence>
<reference evidence="3" key="2">
    <citation type="submission" date="2025-08" db="UniProtKB">
        <authorList>
            <consortium name="RefSeq"/>
        </authorList>
    </citation>
    <scope>IDENTIFICATION</scope>
    <source>
        <tissue evidence="3">Leaf</tissue>
    </source>
</reference>
<dbReference type="Pfam" id="PF07727">
    <property type="entry name" value="RVT_2"/>
    <property type="match status" value="1"/>
</dbReference>
<gene>
    <name evidence="3" type="primary">LOC109127439</name>
</gene>
<reference evidence="2" key="1">
    <citation type="journal article" date="2014" name="Nat. Commun.">
        <title>The emerging biofuel crop Camelina sativa retains a highly undifferentiated hexaploid genome structure.</title>
        <authorList>
            <person name="Kagale S."/>
            <person name="Koh C."/>
            <person name="Nixon J."/>
            <person name="Bollina V."/>
            <person name="Clarke W.E."/>
            <person name="Tuteja R."/>
            <person name="Spillane C."/>
            <person name="Robinson S.J."/>
            <person name="Links M.G."/>
            <person name="Clarke C."/>
            <person name="Higgins E.E."/>
            <person name="Huebert T."/>
            <person name="Sharpe A.G."/>
            <person name="Parkin I.A."/>
        </authorList>
    </citation>
    <scope>NUCLEOTIDE SEQUENCE [LARGE SCALE GENOMIC DNA]</scope>
    <source>
        <strain evidence="2">cv. DH55</strain>
    </source>
</reference>
<dbReference type="PANTHER" id="PTHR11439:SF455">
    <property type="entry name" value="RLK (RECEPTOR-LIKE PROTEIN KINASE) 8, PUTATIVE-RELATED"/>
    <property type="match status" value="1"/>
</dbReference>
<organism evidence="2 3">
    <name type="scientific">Camelina sativa</name>
    <name type="common">False flax</name>
    <name type="synonym">Myagrum sativum</name>
    <dbReference type="NCBI Taxonomy" id="90675"/>
    <lineage>
        <taxon>Eukaryota</taxon>
        <taxon>Viridiplantae</taxon>
        <taxon>Streptophyta</taxon>
        <taxon>Embryophyta</taxon>
        <taxon>Tracheophyta</taxon>
        <taxon>Spermatophyta</taxon>
        <taxon>Magnoliopsida</taxon>
        <taxon>eudicotyledons</taxon>
        <taxon>Gunneridae</taxon>
        <taxon>Pentapetalae</taxon>
        <taxon>rosids</taxon>
        <taxon>malvids</taxon>
        <taxon>Brassicales</taxon>
        <taxon>Brassicaceae</taxon>
        <taxon>Camelineae</taxon>
        <taxon>Camelina</taxon>
    </lineage>
</organism>
<dbReference type="GeneID" id="109127439"/>
<dbReference type="InterPro" id="IPR013103">
    <property type="entry name" value="RVT_2"/>
</dbReference>
<dbReference type="CDD" id="cd09272">
    <property type="entry name" value="RNase_HI_RT_Ty1"/>
    <property type="match status" value="1"/>
</dbReference>
<sequence>MTTRSKAGIHKPNHRYALITAKTTIKEPQGIASAMKHPGWTEAIMEELRRIYMLNTWSLTPPTEGMNILDSKWVFKTKLKPNGEVDKLKARLVAKGSDQEEGVDYLETFSPMVRTATIRLVLDTAVARGWSLKKLDVSNAFLHGELQEPVFMYQPTGFIDPEKPNHVCRLTKALYGLKQAPRAWFDTFSTFLLEFGFNCSTADPSLFVLHQGDKIIVLLLYVDDILLTDNNQSLLDQLLQSLNTRFSMKDLGPPRYFLGVQIESTDDGLFLHQTTYASDILYQAGMLDCNPMPMPLPQQVDKPNTTPFEEPTYYRSLAGKLQYLTITRPDLQYAVNFVCQKMHAPTNSDFSLLKRILRYVKGTLNMGLPIRKHGNPVLSAFYDSDYAGCKDTRRSTGGFCILLGSTLISRSAKRQPTVSSSSTEAEYRALSVVALELTWISSLL</sequence>
<evidence type="ECO:0000313" key="2">
    <source>
        <dbReference type="Proteomes" id="UP000694864"/>
    </source>
</evidence>
<dbReference type="InterPro" id="IPR043502">
    <property type="entry name" value="DNA/RNA_pol_sf"/>
</dbReference>
<evidence type="ECO:0000259" key="1">
    <source>
        <dbReference type="Pfam" id="PF07727"/>
    </source>
</evidence>
<dbReference type="SUPFAM" id="SSF56672">
    <property type="entry name" value="DNA/RNA polymerases"/>
    <property type="match status" value="1"/>
</dbReference>
<proteinExistence type="predicted"/>
<dbReference type="Proteomes" id="UP000694864">
    <property type="component" value="Chromosome 11"/>
</dbReference>
<accession>A0ABM1QLL5</accession>
<name>A0ABM1QLL5_CAMSA</name>
<protein>
    <submittedName>
        <fullName evidence="3">Uncharacterized protein LOC109127439</fullName>
    </submittedName>
</protein>
<keyword evidence="2" id="KW-1185">Reference proteome</keyword>
<dbReference type="PANTHER" id="PTHR11439">
    <property type="entry name" value="GAG-POL-RELATED RETROTRANSPOSON"/>
    <property type="match status" value="1"/>
</dbReference>